<evidence type="ECO:0000313" key="10">
    <source>
        <dbReference type="EMBL" id="MBB6098396.1"/>
    </source>
</evidence>
<evidence type="ECO:0000256" key="3">
    <source>
        <dbReference type="ARBA" id="ARBA00022650"/>
    </source>
</evidence>
<feature type="binding site" evidence="8">
    <location>
        <begin position="160"/>
        <end position="161"/>
    </location>
    <ligand>
        <name>ATP</name>
        <dbReference type="ChEBI" id="CHEBI:30616"/>
    </ligand>
</feature>
<gene>
    <name evidence="8" type="primary">proB</name>
    <name evidence="10" type="ORF">HNR42_001830</name>
</gene>
<organism evidence="10 11">
    <name type="scientific">Deinobacterium chartae</name>
    <dbReference type="NCBI Taxonomy" id="521158"/>
    <lineage>
        <taxon>Bacteria</taxon>
        <taxon>Thermotogati</taxon>
        <taxon>Deinococcota</taxon>
        <taxon>Deinococci</taxon>
        <taxon>Deinococcales</taxon>
        <taxon>Deinococcaceae</taxon>
        <taxon>Deinobacterium</taxon>
    </lineage>
</organism>
<proteinExistence type="inferred from homology"/>
<dbReference type="GO" id="GO:0003723">
    <property type="term" value="F:RNA binding"/>
    <property type="evidence" value="ECO:0007669"/>
    <property type="project" value="InterPro"/>
</dbReference>
<dbReference type="CDD" id="cd04242">
    <property type="entry name" value="AAK_G5K_ProB"/>
    <property type="match status" value="1"/>
</dbReference>
<dbReference type="PANTHER" id="PTHR43654:SF1">
    <property type="entry name" value="ISOPENTENYL PHOSPHATE KINASE"/>
    <property type="match status" value="1"/>
</dbReference>
<feature type="domain" description="PUA" evidence="9">
    <location>
        <begin position="263"/>
        <end position="345"/>
    </location>
</feature>
<dbReference type="InterPro" id="IPR036974">
    <property type="entry name" value="PUA_sf"/>
</dbReference>
<evidence type="ECO:0000313" key="11">
    <source>
        <dbReference type="Proteomes" id="UP000569951"/>
    </source>
</evidence>
<dbReference type="PANTHER" id="PTHR43654">
    <property type="entry name" value="GLUTAMATE 5-KINASE"/>
    <property type="match status" value="1"/>
</dbReference>
<evidence type="ECO:0000256" key="5">
    <source>
        <dbReference type="ARBA" id="ARBA00022741"/>
    </source>
</evidence>
<dbReference type="Proteomes" id="UP000569951">
    <property type="component" value="Unassembled WGS sequence"/>
</dbReference>
<comment type="caution">
    <text evidence="10">The sequence shown here is derived from an EMBL/GenBank/DDBJ whole genome shotgun (WGS) entry which is preliminary data.</text>
</comment>
<dbReference type="Pfam" id="PF01472">
    <property type="entry name" value="PUA"/>
    <property type="match status" value="1"/>
</dbReference>
<evidence type="ECO:0000256" key="4">
    <source>
        <dbReference type="ARBA" id="ARBA00022679"/>
    </source>
</evidence>
<evidence type="ECO:0000259" key="9">
    <source>
        <dbReference type="SMART" id="SM00359"/>
    </source>
</evidence>
<evidence type="ECO:0000256" key="8">
    <source>
        <dbReference type="HAMAP-Rule" id="MF_00456"/>
    </source>
</evidence>
<dbReference type="InterPro" id="IPR005715">
    <property type="entry name" value="Glu_5kinase/COase_Synthase"/>
</dbReference>
<feature type="binding site" evidence="8">
    <location>
        <position position="7"/>
    </location>
    <ligand>
        <name>ATP</name>
        <dbReference type="ChEBI" id="CHEBI:30616"/>
    </ligand>
</feature>
<dbReference type="EC" id="2.7.2.11" evidence="8"/>
<dbReference type="InterPro" id="IPR036393">
    <property type="entry name" value="AceGlu_kinase-like_sf"/>
</dbReference>
<dbReference type="InterPro" id="IPR015947">
    <property type="entry name" value="PUA-like_sf"/>
</dbReference>
<keyword evidence="7 8" id="KW-0067">ATP-binding</keyword>
<comment type="pathway">
    <text evidence="8">Amino-acid biosynthesis; L-proline biosynthesis; L-glutamate 5-semialdehyde from L-glutamate: step 1/2.</text>
</comment>
<reference evidence="10 11" key="1">
    <citation type="submission" date="2020-08" db="EMBL/GenBank/DDBJ databases">
        <title>Genomic Encyclopedia of Type Strains, Phase IV (KMG-IV): sequencing the most valuable type-strain genomes for metagenomic binning, comparative biology and taxonomic classification.</title>
        <authorList>
            <person name="Goeker M."/>
        </authorList>
    </citation>
    <scope>NUCLEOTIDE SEQUENCE [LARGE SCALE GENOMIC DNA]</scope>
    <source>
        <strain evidence="10 11">DSM 21458</strain>
    </source>
</reference>
<sequence>MRRIVVKIGSSSLTDEAGRIEQRRLWAIARAVRELDAQVAVVSSGAVAAGCGLLGRPRPRTLPEKQAFAAVGQAALMQDWARAFAPSPVAQFLLSAGDIHNRRRFVRAKHALEATFKAGAVPIINENDTVATEELRLGDNDTLSAWVAYLAEAETLLLLTDVDGLYTANPRSDPQATRIRVVEDVDAVAHLAQGAGSARGTGGMHTKLRAARIAADAGIETVILGGGGLGLEAWARGADVGTRILARSGAARRGWLRHQPVAGTVRIDAGAVAALRSGRSLLPSGVTAVEGHFGFGDMVSLEGPDGPVAQGLSNYDAAELRLIAGAQTSEIETRLGHKDYDEVVHRNQLVLL</sequence>
<evidence type="ECO:0000256" key="1">
    <source>
        <dbReference type="ARBA" id="ARBA00022490"/>
    </source>
</evidence>
<dbReference type="AlphaFoldDB" id="A0A841HZV4"/>
<dbReference type="NCBIfam" id="TIGR01027">
    <property type="entry name" value="proB"/>
    <property type="match status" value="1"/>
</dbReference>
<dbReference type="GO" id="GO:0005829">
    <property type="term" value="C:cytosol"/>
    <property type="evidence" value="ECO:0007669"/>
    <property type="project" value="TreeGrafter"/>
</dbReference>
<dbReference type="EMBL" id="JACHHG010000006">
    <property type="protein sequence ID" value="MBB6098396.1"/>
    <property type="molecule type" value="Genomic_DNA"/>
</dbReference>
<dbReference type="GO" id="GO:0004349">
    <property type="term" value="F:glutamate 5-kinase activity"/>
    <property type="evidence" value="ECO:0007669"/>
    <property type="project" value="UniProtKB-UniRule"/>
</dbReference>
<keyword evidence="3 8" id="KW-0641">Proline biosynthesis</keyword>
<feature type="binding site" evidence="8">
    <location>
        <position position="128"/>
    </location>
    <ligand>
        <name>substrate</name>
    </ligand>
</feature>
<dbReference type="RefSeq" id="WP_183986793.1">
    <property type="nucleotide sequence ID" value="NZ_JACHHG010000006.1"/>
</dbReference>
<dbReference type="SUPFAM" id="SSF53633">
    <property type="entry name" value="Carbamate kinase-like"/>
    <property type="match status" value="1"/>
</dbReference>
<dbReference type="GO" id="GO:0055129">
    <property type="term" value="P:L-proline biosynthetic process"/>
    <property type="evidence" value="ECO:0007669"/>
    <property type="project" value="UniProtKB-UniRule"/>
</dbReference>
<dbReference type="GO" id="GO:0005524">
    <property type="term" value="F:ATP binding"/>
    <property type="evidence" value="ECO:0007669"/>
    <property type="project" value="UniProtKB-KW"/>
</dbReference>
<dbReference type="Pfam" id="PF00696">
    <property type="entry name" value="AA_kinase"/>
    <property type="match status" value="1"/>
</dbReference>
<dbReference type="InterPro" id="IPR011529">
    <property type="entry name" value="Glu_5kinase"/>
</dbReference>
<dbReference type="PROSITE" id="PS50890">
    <property type="entry name" value="PUA"/>
    <property type="match status" value="1"/>
</dbReference>
<dbReference type="Gene3D" id="3.40.1160.10">
    <property type="entry name" value="Acetylglutamate kinase-like"/>
    <property type="match status" value="1"/>
</dbReference>
<dbReference type="InterPro" id="IPR041739">
    <property type="entry name" value="G5K_ProB"/>
</dbReference>
<keyword evidence="2 8" id="KW-0028">Amino-acid biosynthesis</keyword>
<dbReference type="InterPro" id="IPR001057">
    <property type="entry name" value="Glu/AcGlu_kinase"/>
</dbReference>
<keyword evidence="4 8" id="KW-0808">Transferase</keyword>
<comment type="subcellular location">
    <subcellularLocation>
        <location evidence="8">Cytoplasm</location>
    </subcellularLocation>
</comment>
<keyword evidence="6 8" id="KW-0418">Kinase</keyword>
<feature type="binding site" evidence="8">
    <location>
        <position position="140"/>
    </location>
    <ligand>
        <name>substrate</name>
    </ligand>
</feature>
<evidence type="ECO:0000256" key="2">
    <source>
        <dbReference type="ARBA" id="ARBA00022605"/>
    </source>
</evidence>
<dbReference type="SUPFAM" id="SSF88697">
    <property type="entry name" value="PUA domain-like"/>
    <property type="match status" value="1"/>
</dbReference>
<evidence type="ECO:0000256" key="6">
    <source>
        <dbReference type="ARBA" id="ARBA00022777"/>
    </source>
</evidence>
<evidence type="ECO:0000256" key="7">
    <source>
        <dbReference type="ARBA" id="ARBA00022840"/>
    </source>
</evidence>
<dbReference type="UniPathway" id="UPA00098">
    <property type="reaction ID" value="UER00359"/>
</dbReference>
<accession>A0A841HZV4</accession>
<dbReference type="CDD" id="cd21157">
    <property type="entry name" value="PUA_G5K"/>
    <property type="match status" value="1"/>
</dbReference>
<feature type="binding site" evidence="8">
    <location>
        <position position="44"/>
    </location>
    <ligand>
        <name>substrate</name>
    </ligand>
</feature>
<dbReference type="PRINTS" id="PR00474">
    <property type="entry name" value="GLU5KINASE"/>
</dbReference>
<dbReference type="SMART" id="SM00359">
    <property type="entry name" value="PUA"/>
    <property type="match status" value="1"/>
</dbReference>
<dbReference type="InterPro" id="IPR001048">
    <property type="entry name" value="Asp/Glu/Uridylate_kinase"/>
</dbReference>
<dbReference type="InterPro" id="IPR019797">
    <property type="entry name" value="Glutamate_5-kinase_CS"/>
</dbReference>
<keyword evidence="5 8" id="KW-0547">Nucleotide-binding</keyword>
<dbReference type="PROSITE" id="PS00902">
    <property type="entry name" value="GLUTAMATE_5_KINASE"/>
    <property type="match status" value="1"/>
</dbReference>
<keyword evidence="1 8" id="KW-0963">Cytoplasm</keyword>
<comment type="function">
    <text evidence="8">Catalyzes the transfer of a phosphate group to glutamate to form L-glutamate 5-phosphate.</text>
</comment>
<feature type="binding site" evidence="8">
    <location>
        <begin position="201"/>
        <end position="207"/>
    </location>
    <ligand>
        <name>ATP</name>
        <dbReference type="ChEBI" id="CHEBI:30616"/>
    </ligand>
</feature>
<comment type="catalytic activity">
    <reaction evidence="8">
        <text>L-glutamate + ATP = L-glutamyl 5-phosphate + ADP</text>
        <dbReference type="Rhea" id="RHEA:14877"/>
        <dbReference type="ChEBI" id="CHEBI:29985"/>
        <dbReference type="ChEBI" id="CHEBI:30616"/>
        <dbReference type="ChEBI" id="CHEBI:58274"/>
        <dbReference type="ChEBI" id="CHEBI:456216"/>
        <dbReference type="EC" id="2.7.2.11"/>
    </reaction>
</comment>
<comment type="similarity">
    <text evidence="8">Belongs to the glutamate 5-kinase family.</text>
</comment>
<dbReference type="HAMAP" id="MF_00456">
    <property type="entry name" value="ProB"/>
    <property type="match status" value="1"/>
</dbReference>
<name>A0A841HZV4_9DEIO</name>
<dbReference type="Gene3D" id="2.30.130.10">
    <property type="entry name" value="PUA domain"/>
    <property type="match status" value="1"/>
</dbReference>
<dbReference type="InterPro" id="IPR002478">
    <property type="entry name" value="PUA"/>
</dbReference>
<dbReference type="FunFam" id="3.40.1160.10:FF:000018">
    <property type="entry name" value="Glutamate 5-kinase"/>
    <property type="match status" value="1"/>
</dbReference>
<dbReference type="PIRSF" id="PIRSF000729">
    <property type="entry name" value="GK"/>
    <property type="match status" value="1"/>
</dbReference>
<keyword evidence="11" id="KW-1185">Reference proteome</keyword>
<protein>
    <recommendedName>
        <fullName evidence="8">Glutamate 5-kinase</fullName>
        <ecNumber evidence="8">2.7.2.11</ecNumber>
    </recommendedName>
    <alternativeName>
        <fullName evidence="8">Gamma-glutamyl kinase</fullName>
        <shortName evidence="8">GK</shortName>
    </alternativeName>
</protein>